<dbReference type="Proteomes" id="UP001152622">
    <property type="component" value="Chromosome 8"/>
</dbReference>
<protein>
    <submittedName>
        <fullName evidence="2">Uncharacterized protein</fullName>
    </submittedName>
</protein>
<dbReference type="EMBL" id="JAINUF010000008">
    <property type="protein sequence ID" value="KAJ8351926.1"/>
    <property type="molecule type" value="Genomic_DNA"/>
</dbReference>
<evidence type="ECO:0000313" key="3">
    <source>
        <dbReference type="Proteomes" id="UP001152622"/>
    </source>
</evidence>
<name>A0A9Q1ITN1_SYNKA</name>
<sequence length="244" mass="28921">MRRSKSAADMRTPMDLIIKRHPEKKKQIRKYIEKWTKSQQWPREGTFDPTCCDEMEAVIKHHKPNDKSDKREELRRQLNDQMEQNKQLQEQVGDQRREMNFFMRQDSHRRDEEAWRAENDRRYAQELLEEEEVRRQIQMLPEGTYGQHNKVRGRSPVRSSINGPAGRRPKPRRKRRRGRNEKSPTRSQPPLSEDDPATSMNASTDSGAEEEPSTPPPKGHKNRDEHSGKLERTYVSKLETKLSK</sequence>
<gene>
    <name evidence="2" type="ORF">SKAU_G00234020</name>
</gene>
<feature type="region of interest" description="Disordered" evidence="1">
    <location>
        <begin position="138"/>
        <end position="244"/>
    </location>
</feature>
<feature type="compositionally biased region" description="Basic and acidic residues" evidence="1">
    <location>
        <begin position="93"/>
        <end position="118"/>
    </location>
</feature>
<evidence type="ECO:0000313" key="2">
    <source>
        <dbReference type="EMBL" id="KAJ8351926.1"/>
    </source>
</evidence>
<accession>A0A9Q1ITN1</accession>
<reference evidence="2" key="1">
    <citation type="journal article" date="2023" name="Science">
        <title>Genome structures resolve the early diversification of teleost fishes.</title>
        <authorList>
            <person name="Parey E."/>
            <person name="Louis A."/>
            <person name="Montfort J."/>
            <person name="Bouchez O."/>
            <person name="Roques C."/>
            <person name="Iampietro C."/>
            <person name="Lluch J."/>
            <person name="Castinel A."/>
            <person name="Donnadieu C."/>
            <person name="Desvignes T."/>
            <person name="Floi Bucao C."/>
            <person name="Jouanno E."/>
            <person name="Wen M."/>
            <person name="Mejri S."/>
            <person name="Dirks R."/>
            <person name="Jansen H."/>
            <person name="Henkel C."/>
            <person name="Chen W.J."/>
            <person name="Zahm M."/>
            <person name="Cabau C."/>
            <person name="Klopp C."/>
            <person name="Thompson A.W."/>
            <person name="Robinson-Rechavi M."/>
            <person name="Braasch I."/>
            <person name="Lecointre G."/>
            <person name="Bobe J."/>
            <person name="Postlethwait J.H."/>
            <person name="Berthelot C."/>
            <person name="Roest Crollius H."/>
            <person name="Guiguen Y."/>
        </authorList>
    </citation>
    <scope>NUCLEOTIDE SEQUENCE</scope>
    <source>
        <strain evidence="2">WJC10195</strain>
    </source>
</reference>
<feature type="compositionally biased region" description="Basic and acidic residues" evidence="1">
    <location>
        <begin position="65"/>
        <end position="78"/>
    </location>
</feature>
<proteinExistence type="predicted"/>
<feature type="compositionally biased region" description="Polar residues" evidence="1">
    <location>
        <begin position="79"/>
        <end position="92"/>
    </location>
</feature>
<evidence type="ECO:0000256" key="1">
    <source>
        <dbReference type="SAM" id="MobiDB-lite"/>
    </source>
</evidence>
<feature type="compositionally biased region" description="Basic and acidic residues" evidence="1">
    <location>
        <begin position="222"/>
        <end position="244"/>
    </location>
</feature>
<feature type="compositionally biased region" description="Basic residues" evidence="1">
    <location>
        <begin position="167"/>
        <end position="179"/>
    </location>
</feature>
<dbReference type="AlphaFoldDB" id="A0A9Q1ITN1"/>
<keyword evidence="3" id="KW-1185">Reference proteome</keyword>
<comment type="caution">
    <text evidence="2">The sequence shown here is derived from an EMBL/GenBank/DDBJ whole genome shotgun (WGS) entry which is preliminary data.</text>
</comment>
<feature type="region of interest" description="Disordered" evidence="1">
    <location>
        <begin position="59"/>
        <end position="118"/>
    </location>
</feature>
<organism evidence="2 3">
    <name type="scientific">Synaphobranchus kaupii</name>
    <name type="common">Kaup's arrowtooth eel</name>
    <dbReference type="NCBI Taxonomy" id="118154"/>
    <lineage>
        <taxon>Eukaryota</taxon>
        <taxon>Metazoa</taxon>
        <taxon>Chordata</taxon>
        <taxon>Craniata</taxon>
        <taxon>Vertebrata</taxon>
        <taxon>Euteleostomi</taxon>
        <taxon>Actinopterygii</taxon>
        <taxon>Neopterygii</taxon>
        <taxon>Teleostei</taxon>
        <taxon>Anguilliformes</taxon>
        <taxon>Synaphobranchidae</taxon>
        <taxon>Synaphobranchus</taxon>
    </lineage>
</organism>